<evidence type="ECO:0000313" key="1">
    <source>
        <dbReference type="EMBL" id="MDX8337457.1"/>
    </source>
</evidence>
<organism evidence="1 2">
    <name type="scientific">Candidatus Cetobacterium colombiensis</name>
    <dbReference type="NCBI Taxonomy" id="3073100"/>
    <lineage>
        <taxon>Bacteria</taxon>
        <taxon>Fusobacteriati</taxon>
        <taxon>Fusobacteriota</taxon>
        <taxon>Fusobacteriia</taxon>
        <taxon>Fusobacteriales</taxon>
        <taxon>Fusobacteriaceae</taxon>
        <taxon>Cetobacterium</taxon>
    </lineage>
</organism>
<comment type="caution">
    <text evidence="1">The sequence shown here is derived from an EMBL/GenBank/DDBJ whole genome shotgun (WGS) entry which is preliminary data.</text>
</comment>
<sequence>MSIGKNLQKLEIEDLKFITENFDIKEHQYDKNFYENIEAAYLKNIQRLYSFLPVKTYEFLKEFFIGDKITFSGHDSYNCVYTFEKFGLCSFEDEIHIFKDNGKNKNYFPDLNFSINKKLYEFLDKNFELVLDEYKLRDAISGILHTYLFLSLDDLLKIINDLGFCQNEQSLQHFLKYKVNPFAYYEKTNSMGQKIIVEGSYYILSETLDEIENYKGDRTIHTLETYLNLAFHFNKPEEFLDLDNHLIKNNSNYTTNIFLFSDIEESLINNLDYAECLKRIENQFNILDSKNPIIVDSIVKEKIASLYNRFPIASLGGTINPNRVRL</sequence>
<accession>A0ABU4WD56</accession>
<keyword evidence="2" id="KW-1185">Reference proteome</keyword>
<dbReference type="Proteomes" id="UP001279681">
    <property type="component" value="Unassembled WGS sequence"/>
</dbReference>
<proteinExistence type="predicted"/>
<dbReference type="EMBL" id="JAVIKH010000048">
    <property type="protein sequence ID" value="MDX8337457.1"/>
    <property type="molecule type" value="Genomic_DNA"/>
</dbReference>
<gene>
    <name evidence="1" type="ORF">RFV38_13310</name>
</gene>
<dbReference type="RefSeq" id="WP_320314787.1">
    <property type="nucleotide sequence ID" value="NZ_JAVIKH010000048.1"/>
</dbReference>
<protein>
    <submittedName>
        <fullName evidence="1">Uncharacterized protein</fullName>
    </submittedName>
</protein>
<name>A0ABU4WD56_9FUSO</name>
<reference evidence="2" key="1">
    <citation type="submission" date="2023-07" db="EMBL/GenBank/DDBJ databases">
        <authorList>
            <person name="Colorado M.A."/>
            <person name="Villamil L.M."/>
            <person name="Melo J.F."/>
            <person name="Rodriguez J.A."/>
            <person name="Ruiz R.Y."/>
        </authorList>
    </citation>
    <scope>NUCLEOTIDE SEQUENCE [LARGE SCALE GENOMIC DNA]</scope>
    <source>
        <strain evidence="2">C33</strain>
    </source>
</reference>
<evidence type="ECO:0000313" key="2">
    <source>
        <dbReference type="Proteomes" id="UP001279681"/>
    </source>
</evidence>